<protein>
    <submittedName>
        <fullName evidence="1">Uncharacterized protein</fullName>
    </submittedName>
</protein>
<reference evidence="2" key="1">
    <citation type="submission" date="2016-03" db="EMBL/GenBank/DDBJ databases">
        <authorList>
            <person name="Guldener U."/>
        </authorList>
    </citation>
    <scope>NUCLEOTIDE SEQUENCE [LARGE SCALE GENOMIC DNA]</scope>
</reference>
<sequence length="124" mass="13728">MKDHAVIKEVDYKRLDGTSTGLIHWRPDDVPVPPGCTTTGRTVTELRHNAINDNASANAAAAAGTPLSPEHKIAMLKFVADYIKIGALKDHIPLTRPHLRIYFSNFLRNRIKSAGPCKTDLNMR</sequence>
<dbReference type="AlphaFoldDB" id="A0A1E1MWL6"/>
<proteinExistence type="predicted"/>
<dbReference type="EMBL" id="FJVC01000781">
    <property type="protein sequence ID" value="CZT53460.1"/>
    <property type="molecule type" value="Genomic_DNA"/>
</dbReference>
<evidence type="ECO:0000313" key="1">
    <source>
        <dbReference type="EMBL" id="CZT53460.1"/>
    </source>
</evidence>
<organism evidence="1 2">
    <name type="scientific">Rhynchosporium secalis</name>
    <name type="common">Barley scald fungus</name>
    <dbReference type="NCBI Taxonomy" id="38038"/>
    <lineage>
        <taxon>Eukaryota</taxon>
        <taxon>Fungi</taxon>
        <taxon>Dikarya</taxon>
        <taxon>Ascomycota</taxon>
        <taxon>Pezizomycotina</taxon>
        <taxon>Leotiomycetes</taxon>
        <taxon>Helotiales</taxon>
        <taxon>Ploettnerulaceae</taxon>
        <taxon>Rhynchosporium</taxon>
    </lineage>
</organism>
<evidence type="ECO:0000313" key="2">
    <source>
        <dbReference type="Proteomes" id="UP000177625"/>
    </source>
</evidence>
<name>A0A1E1MWL6_RHYSE</name>
<keyword evidence="2" id="KW-1185">Reference proteome</keyword>
<gene>
    <name evidence="1" type="ORF">RSE6_16152</name>
</gene>
<accession>A0A1E1MWL6</accession>
<dbReference type="Proteomes" id="UP000177625">
    <property type="component" value="Unassembled WGS sequence"/>
</dbReference>